<sequence length="383" mass="42161">MSANIATAAAEQWMSVERFVGSSRSRPLLCARVHLLEAWMSCTIDPHRTSPPHEIFWSQIVGWDWTQDIHNFKSPLDIDVHDRDARSALWTAQAVWLEGAQINGMRAGEQERRQVVELPLPGFGENGHECAVLHAGMDAIYSELKSRINQSPWNCTAGDQYSQGRLRHGGCHRIAEVKRRFCFQRRVVFAFTAKQVVPQSPFTSAFHFFESALSGSVLSTASSPPDSFSLSPQRVMRDSSTPHNPSVNEIMARSADAYVQKLIGNRGRKRPAGCDIDLSSSPTPFSPRSVIPQRSRSGSARSGNANGQRNRSRGHLRPAASRACSTPPVQSSMLHKKHHVNPIAALDVGVETAIPFLYTGSHPSSHSRSRSVVADGPTWPSTG</sequence>
<dbReference type="AlphaFoldDB" id="A0A0D7A397"/>
<evidence type="ECO:0000313" key="2">
    <source>
        <dbReference type="EMBL" id="KIY44834.1"/>
    </source>
</evidence>
<reference evidence="2 3" key="1">
    <citation type="journal article" date="2015" name="Fungal Genet. Biol.">
        <title>Evolution of novel wood decay mechanisms in Agaricales revealed by the genome sequences of Fistulina hepatica and Cylindrobasidium torrendii.</title>
        <authorList>
            <person name="Floudas D."/>
            <person name="Held B.W."/>
            <person name="Riley R."/>
            <person name="Nagy L.G."/>
            <person name="Koehler G."/>
            <person name="Ransdell A.S."/>
            <person name="Younus H."/>
            <person name="Chow J."/>
            <person name="Chiniquy J."/>
            <person name="Lipzen A."/>
            <person name="Tritt A."/>
            <person name="Sun H."/>
            <person name="Haridas S."/>
            <person name="LaButti K."/>
            <person name="Ohm R.A."/>
            <person name="Kues U."/>
            <person name="Blanchette R.A."/>
            <person name="Grigoriev I.V."/>
            <person name="Minto R.E."/>
            <person name="Hibbett D.S."/>
        </authorList>
    </citation>
    <scope>NUCLEOTIDE SEQUENCE [LARGE SCALE GENOMIC DNA]</scope>
    <source>
        <strain evidence="2 3">ATCC 64428</strain>
    </source>
</reference>
<evidence type="ECO:0000313" key="3">
    <source>
        <dbReference type="Proteomes" id="UP000054144"/>
    </source>
</evidence>
<accession>A0A0D7A397</accession>
<proteinExistence type="predicted"/>
<organism evidence="2 3">
    <name type="scientific">Fistulina hepatica ATCC 64428</name>
    <dbReference type="NCBI Taxonomy" id="1128425"/>
    <lineage>
        <taxon>Eukaryota</taxon>
        <taxon>Fungi</taxon>
        <taxon>Dikarya</taxon>
        <taxon>Basidiomycota</taxon>
        <taxon>Agaricomycotina</taxon>
        <taxon>Agaricomycetes</taxon>
        <taxon>Agaricomycetidae</taxon>
        <taxon>Agaricales</taxon>
        <taxon>Fistulinaceae</taxon>
        <taxon>Fistulina</taxon>
    </lineage>
</organism>
<name>A0A0D7A397_9AGAR</name>
<dbReference type="Proteomes" id="UP000054144">
    <property type="component" value="Unassembled WGS sequence"/>
</dbReference>
<feature type="compositionally biased region" description="Polar residues" evidence="1">
    <location>
        <begin position="219"/>
        <end position="247"/>
    </location>
</feature>
<evidence type="ECO:0000256" key="1">
    <source>
        <dbReference type="SAM" id="MobiDB-lite"/>
    </source>
</evidence>
<dbReference type="OrthoDB" id="348201at2759"/>
<dbReference type="EMBL" id="KN882065">
    <property type="protein sequence ID" value="KIY44834.1"/>
    <property type="molecule type" value="Genomic_DNA"/>
</dbReference>
<gene>
    <name evidence="2" type="ORF">FISHEDRAFT_77245</name>
</gene>
<feature type="region of interest" description="Disordered" evidence="1">
    <location>
        <begin position="269"/>
        <end position="335"/>
    </location>
</feature>
<feature type="compositionally biased region" description="Low complexity" evidence="1">
    <location>
        <begin position="294"/>
        <end position="307"/>
    </location>
</feature>
<protein>
    <submittedName>
        <fullName evidence="2">Uncharacterized protein</fullName>
    </submittedName>
</protein>
<feature type="region of interest" description="Disordered" evidence="1">
    <location>
        <begin position="219"/>
        <end position="248"/>
    </location>
</feature>
<feature type="region of interest" description="Disordered" evidence="1">
    <location>
        <begin position="360"/>
        <end position="383"/>
    </location>
</feature>
<keyword evidence="3" id="KW-1185">Reference proteome</keyword>
<feature type="compositionally biased region" description="Polar residues" evidence="1">
    <location>
        <begin position="323"/>
        <end position="333"/>
    </location>
</feature>